<organism evidence="1 2">
    <name type="scientific">Nitratireductor kimnyeongensis</name>
    <dbReference type="NCBI Taxonomy" id="430679"/>
    <lineage>
        <taxon>Bacteria</taxon>
        <taxon>Pseudomonadati</taxon>
        <taxon>Pseudomonadota</taxon>
        <taxon>Alphaproteobacteria</taxon>
        <taxon>Hyphomicrobiales</taxon>
        <taxon>Phyllobacteriaceae</taxon>
        <taxon>Nitratireductor</taxon>
    </lineage>
</organism>
<dbReference type="Pfam" id="PF09931">
    <property type="entry name" value="Phage_phiJL001_Gp84_N"/>
    <property type="match status" value="1"/>
</dbReference>
<accession>A0ABW0T4X3</accession>
<name>A0ABW0T4X3_9HYPH</name>
<keyword evidence="2" id="KW-1185">Reference proteome</keyword>
<evidence type="ECO:0000313" key="2">
    <source>
        <dbReference type="Proteomes" id="UP001596107"/>
    </source>
</evidence>
<protein>
    <submittedName>
        <fullName evidence="1">DUF2163 domain-containing protein</fullName>
    </submittedName>
</protein>
<sequence length="215" mass="24052">MALPTVVQDLLDEGRIAIRGLMKFQFGTGTYGFAKSDQPIEWNGLTYQPGGIIKVSDLPGGTGTTARQFTIELAESPDDGLTPDVLKTIEAEDYRDRPVTIYDAFFHPDTGALLHVEALRRGYIDQLSHEEDPEEGYKLIADCETRALDYTRTNGRKRNMADQYRRVDGDNFYVNAALTGRQDIRWGRATSSPKRARGFGSIQGFIDDINKRLGI</sequence>
<dbReference type="EMBL" id="JBHSNB010000001">
    <property type="protein sequence ID" value="MFC5584431.1"/>
    <property type="molecule type" value="Genomic_DNA"/>
</dbReference>
<dbReference type="Proteomes" id="UP001596107">
    <property type="component" value="Unassembled WGS sequence"/>
</dbReference>
<dbReference type="RefSeq" id="WP_223019776.1">
    <property type="nucleotide sequence ID" value="NZ_CP078143.1"/>
</dbReference>
<comment type="caution">
    <text evidence="1">The sequence shown here is derived from an EMBL/GenBank/DDBJ whole genome shotgun (WGS) entry which is preliminary data.</text>
</comment>
<proteinExistence type="predicted"/>
<reference evidence="2" key="1">
    <citation type="journal article" date="2019" name="Int. J. Syst. Evol. Microbiol.">
        <title>The Global Catalogue of Microorganisms (GCM) 10K type strain sequencing project: providing services to taxonomists for standard genome sequencing and annotation.</title>
        <authorList>
            <consortium name="The Broad Institute Genomics Platform"/>
            <consortium name="The Broad Institute Genome Sequencing Center for Infectious Disease"/>
            <person name="Wu L."/>
            <person name="Ma J."/>
        </authorList>
    </citation>
    <scope>NUCLEOTIDE SEQUENCE [LARGE SCALE GENOMIC DNA]</scope>
    <source>
        <strain evidence="2">JCM 3366</strain>
    </source>
</reference>
<gene>
    <name evidence="1" type="ORF">ACFPOD_04855</name>
</gene>
<evidence type="ECO:0000313" key="1">
    <source>
        <dbReference type="EMBL" id="MFC5584431.1"/>
    </source>
</evidence>